<organism evidence="1 2">
    <name type="scientific">Rhabditophanes sp. KR3021</name>
    <dbReference type="NCBI Taxonomy" id="114890"/>
    <lineage>
        <taxon>Eukaryota</taxon>
        <taxon>Metazoa</taxon>
        <taxon>Ecdysozoa</taxon>
        <taxon>Nematoda</taxon>
        <taxon>Chromadorea</taxon>
        <taxon>Rhabditida</taxon>
        <taxon>Tylenchina</taxon>
        <taxon>Panagrolaimomorpha</taxon>
        <taxon>Strongyloidoidea</taxon>
        <taxon>Alloionematidae</taxon>
        <taxon>Rhabditophanes</taxon>
    </lineage>
</organism>
<protein>
    <submittedName>
        <fullName evidence="2">Uncharacterized protein</fullName>
    </submittedName>
</protein>
<evidence type="ECO:0000313" key="1">
    <source>
        <dbReference type="Proteomes" id="UP000095286"/>
    </source>
</evidence>
<reference evidence="2" key="1">
    <citation type="submission" date="2016-11" db="UniProtKB">
        <authorList>
            <consortium name="WormBaseParasite"/>
        </authorList>
    </citation>
    <scope>IDENTIFICATION</scope>
    <source>
        <strain evidence="2">KR3021</strain>
    </source>
</reference>
<dbReference type="WBParaSite" id="RSKR_0001120666.1">
    <property type="protein sequence ID" value="RSKR_0001120666.1"/>
    <property type="gene ID" value="RSKR_0001120666"/>
</dbReference>
<sequence>MSPKLLSVIFIVLLIAKQSFQSKEESFYMESNPKQMRYYDTQEIPQSYNIFEDPINSPFIKKHEAEKRRIKPRPLRFGR</sequence>
<proteinExistence type="predicted"/>
<name>A0AC35UFX7_9BILA</name>
<evidence type="ECO:0000313" key="2">
    <source>
        <dbReference type="WBParaSite" id="RSKR_0001120666.1"/>
    </source>
</evidence>
<accession>A0AC35UFX7</accession>
<dbReference type="Proteomes" id="UP000095286">
    <property type="component" value="Unplaced"/>
</dbReference>